<evidence type="ECO:0000313" key="10">
    <source>
        <dbReference type="Proteomes" id="UP000282076"/>
    </source>
</evidence>
<keyword evidence="10" id="KW-1185">Reference proteome</keyword>
<dbReference type="GO" id="GO:0003842">
    <property type="term" value="F:L-glutamate gamma-semialdehyde dehydrogenase activity"/>
    <property type="evidence" value="ECO:0007669"/>
    <property type="project" value="UniProtKB-UniRule"/>
</dbReference>
<evidence type="ECO:0000313" key="9">
    <source>
        <dbReference type="EMBL" id="RKP56095.1"/>
    </source>
</evidence>
<proteinExistence type="inferred from homology"/>
<evidence type="ECO:0000256" key="4">
    <source>
        <dbReference type="ARBA" id="ARBA00023027"/>
    </source>
</evidence>
<dbReference type="Gene3D" id="3.40.605.10">
    <property type="entry name" value="Aldehyde Dehydrogenase, Chain A, domain 1"/>
    <property type="match status" value="1"/>
</dbReference>
<sequence>MTLSKVTLEGLPVYRNEPFTDFAIADNRKAMVDAIAAVKAEFGRTYPLTIGGNKVYTAETIRSVNPGNVDETVGYACKASKAHAEEAMGAALTAFETWKRAGAAERSSYLLRAAKLMRERKHGFSATMILESGKNWVEADVDTAEAIDFLEFYAREAIRLSETNEHRPLVAIPGEANRVEYIPLGVGIVIPPWNFPLAICVGMTAAAIVSGNTVVLKPSSLTPVIAHRFFALMEEVGLPAGVINYLPGSGAEVGDYLTKHPQTRFISFTGSKEVGLRINRLAAETSDGQIWIKRVIAEMGGKDGIVVDETADLDAAAAAIVASAFGFQGQKCSAGSRAIIVDDVYEELVGKIVARTRELEVGLPELDFPSGPVSDPLAFDKIMEYIDIGRGEGNLLVGGHKAEGNGYYIQPTVFSEVSPKARIMQEEIFGPVLAISRAKDYKEAISIYNDTEFGLTGSYYSQDEGRIAYATQEMHCGNLYVNRKCTGALVGVHPFGGFNMSGTDSKAGGYDYLLLFTQAKLVSRKLK</sequence>
<dbReference type="SUPFAM" id="SSF53720">
    <property type="entry name" value="ALDH-like"/>
    <property type="match status" value="1"/>
</dbReference>
<dbReference type="NCBIfam" id="TIGR01237">
    <property type="entry name" value="D1pyr5carbox2"/>
    <property type="match status" value="1"/>
</dbReference>
<dbReference type="EC" id="1.2.1.88" evidence="2 7"/>
<dbReference type="GO" id="GO:0004657">
    <property type="term" value="F:proline dehydrogenase activity"/>
    <property type="evidence" value="ECO:0007669"/>
    <property type="project" value="UniProtKB-ARBA"/>
</dbReference>
<dbReference type="GO" id="GO:0010133">
    <property type="term" value="P:L-proline catabolic process to L-glutamate"/>
    <property type="evidence" value="ECO:0007669"/>
    <property type="project" value="TreeGrafter"/>
</dbReference>
<accession>A0A494Y3R7</accession>
<dbReference type="InterPro" id="IPR016162">
    <property type="entry name" value="Ald_DH_N"/>
</dbReference>
<dbReference type="InterPro" id="IPR005932">
    <property type="entry name" value="RocA"/>
</dbReference>
<comment type="pathway">
    <text evidence="1">Amino-acid degradation; L-proline degradation into L-glutamate; L-glutamate from L-proline: step 2/2.</text>
</comment>
<dbReference type="InterPro" id="IPR016161">
    <property type="entry name" value="Ald_DH/histidinol_DH"/>
</dbReference>
<evidence type="ECO:0000256" key="1">
    <source>
        <dbReference type="ARBA" id="ARBA00004786"/>
    </source>
</evidence>
<dbReference type="PANTHER" id="PTHR42862">
    <property type="entry name" value="DELTA-1-PYRROLINE-5-CARBOXYLATE DEHYDROGENASE 1, ISOFORM A-RELATED"/>
    <property type="match status" value="1"/>
</dbReference>
<organism evidence="9 10">
    <name type="scientific">Cohnella endophytica</name>
    <dbReference type="NCBI Taxonomy" id="2419778"/>
    <lineage>
        <taxon>Bacteria</taxon>
        <taxon>Bacillati</taxon>
        <taxon>Bacillota</taxon>
        <taxon>Bacilli</taxon>
        <taxon>Bacillales</taxon>
        <taxon>Paenibacillaceae</taxon>
        <taxon>Cohnella</taxon>
    </lineage>
</organism>
<gene>
    <name evidence="9" type="primary">pruA</name>
    <name evidence="9" type="ORF">D7Z26_05440</name>
</gene>
<evidence type="ECO:0000256" key="7">
    <source>
        <dbReference type="NCBIfam" id="TIGR01237"/>
    </source>
</evidence>
<evidence type="ECO:0000256" key="5">
    <source>
        <dbReference type="ARBA" id="ARBA00048142"/>
    </source>
</evidence>
<dbReference type="InterPro" id="IPR050485">
    <property type="entry name" value="Proline_metab_enzyme"/>
</dbReference>
<dbReference type="InterPro" id="IPR015590">
    <property type="entry name" value="Aldehyde_DH_dom"/>
</dbReference>
<keyword evidence="3 9" id="KW-0560">Oxidoreductase</keyword>
<reference evidence="9 10" key="1">
    <citation type="submission" date="2018-10" db="EMBL/GenBank/DDBJ databases">
        <title>Cohnella sp. M2MS4P-1, whole genome shotgun sequence.</title>
        <authorList>
            <person name="Tuo L."/>
        </authorList>
    </citation>
    <scope>NUCLEOTIDE SEQUENCE [LARGE SCALE GENOMIC DNA]</scope>
    <source>
        <strain evidence="9 10">M2MS4P-1</strain>
    </source>
</reference>
<feature type="domain" description="Aldehyde dehydrogenase" evidence="8">
    <location>
        <begin position="59"/>
        <end position="522"/>
    </location>
</feature>
<protein>
    <recommendedName>
        <fullName evidence="2 7">L-glutamate gamma-semialdehyde dehydrogenase</fullName>
        <ecNumber evidence="2 7">1.2.1.88</ecNumber>
    </recommendedName>
</protein>
<name>A0A494Y3R7_9BACL</name>
<dbReference type="Pfam" id="PF00171">
    <property type="entry name" value="Aldedh"/>
    <property type="match status" value="1"/>
</dbReference>
<evidence type="ECO:0000259" key="8">
    <source>
        <dbReference type="Pfam" id="PF00171"/>
    </source>
</evidence>
<dbReference type="FunFam" id="3.40.605.10:FF:000045">
    <property type="entry name" value="1-pyrroline-5-carboxylate dehydrogenase 1"/>
    <property type="match status" value="1"/>
</dbReference>
<dbReference type="InterPro" id="IPR016160">
    <property type="entry name" value="Ald_DH_CS_CYS"/>
</dbReference>
<dbReference type="AlphaFoldDB" id="A0A494Y3R7"/>
<dbReference type="FunFam" id="3.40.309.10:FF:000005">
    <property type="entry name" value="1-pyrroline-5-carboxylate dehydrogenase 1"/>
    <property type="match status" value="1"/>
</dbReference>
<dbReference type="Gene3D" id="3.40.309.10">
    <property type="entry name" value="Aldehyde Dehydrogenase, Chain A, domain 2"/>
    <property type="match status" value="1"/>
</dbReference>
<dbReference type="InterPro" id="IPR016163">
    <property type="entry name" value="Ald_DH_C"/>
</dbReference>
<evidence type="ECO:0000256" key="2">
    <source>
        <dbReference type="ARBA" id="ARBA00012884"/>
    </source>
</evidence>
<dbReference type="GO" id="GO:0009898">
    <property type="term" value="C:cytoplasmic side of plasma membrane"/>
    <property type="evidence" value="ECO:0007669"/>
    <property type="project" value="TreeGrafter"/>
</dbReference>
<dbReference type="PANTHER" id="PTHR42862:SF1">
    <property type="entry name" value="DELTA-1-PYRROLINE-5-CARBOXYLATE DEHYDROGENASE 2, ISOFORM A-RELATED"/>
    <property type="match status" value="1"/>
</dbReference>
<comment type="caution">
    <text evidence="9">The sequence shown here is derived from an EMBL/GenBank/DDBJ whole genome shotgun (WGS) entry which is preliminary data.</text>
</comment>
<comment type="similarity">
    <text evidence="6">Belongs to the aldehyde dehydrogenase family. RocA subfamily.</text>
</comment>
<keyword evidence="4" id="KW-0520">NAD</keyword>
<evidence type="ECO:0000256" key="6">
    <source>
        <dbReference type="ARBA" id="ARBA00061617"/>
    </source>
</evidence>
<dbReference type="CDD" id="cd07124">
    <property type="entry name" value="ALDH_PutA-P5CDH-RocA"/>
    <property type="match status" value="1"/>
</dbReference>
<comment type="catalytic activity">
    <reaction evidence="5">
        <text>L-glutamate 5-semialdehyde + NAD(+) + H2O = L-glutamate + NADH + 2 H(+)</text>
        <dbReference type="Rhea" id="RHEA:30235"/>
        <dbReference type="ChEBI" id="CHEBI:15377"/>
        <dbReference type="ChEBI" id="CHEBI:15378"/>
        <dbReference type="ChEBI" id="CHEBI:29985"/>
        <dbReference type="ChEBI" id="CHEBI:57540"/>
        <dbReference type="ChEBI" id="CHEBI:57945"/>
        <dbReference type="ChEBI" id="CHEBI:58066"/>
        <dbReference type="EC" id="1.2.1.88"/>
    </reaction>
</comment>
<dbReference type="NCBIfam" id="NF002852">
    <property type="entry name" value="PRK03137.1"/>
    <property type="match status" value="1"/>
</dbReference>
<dbReference type="OrthoDB" id="20170at2"/>
<dbReference type="PROSITE" id="PS00070">
    <property type="entry name" value="ALDEHYDE_DEHYDR_CYS"/>
    <property type="match status" value="1"/>
</dbReference>
<dbReference type="Proteomes" id="UP000282076">
    <property type="component" value="Unassembled WGS sequence"/>
</dbReference>
<evidence type="ECO:0000256" key="3">
    <source>
        <dbReference type="ARBA" id="ARBA00023002"/>
    </source>
</evidence>
<dbReference type="EMBL" id="RBZM01000003">
    <property type="protein sequence ID" value="RKP56095.1"/>
    <property type="molecule type" value="Genomic_DNA"/>
</dbReference>
<dbReference type="RefSeq" id="WP_120975064.1">
    <property type="nucleotide sequence ID" value="NZ_RBZM01000003.1"/>
</dbReference>